<comment type="catalytic activity">
    <reaction evidence="7">
        <text>[(1-&gt;4)-alpha-D-galacturonosyl methyl ester](n) + n H2O = [(1-&gt;4)-alpha-D-galacturonosyl](n) + n methanol + n H(+)</text>
        <dbReference type="Rhea" id="RHEA:22380"/>
        <dbReference type="Rhea" id="RHEA-COMP:14570"/>
        <dbReference type="Rhea" id="RHEA-COMP:14573"/>
        <dbReference type="ChEBI" id="CHEBI:15377"/>
        <dbReference type="ChEBI" id="CHEBI:15378"/>
        <dbReference type="ChEBI" id="CHEBI:17790"/>
        <dbReference type="ChEBI" id="CHEBI:140522"/>
        <dbReference type="ChEBI" id="CHEBI:140523"/>
        <dbReference type="EC" id="3.1.1.11"/>
    </reaction>
</comment>
<dbReference type="Gene3D" id="2.160.20.10">
    <property type="entry name" value="Single-stranded right-handed beta-helix, Pectin lyase-like"/>
    <property type="match status" value="1"/>
</dbReference>
<comment type="caution">
    <text evidence="9">The sequence shown here is derived from an EMBL/GenBank/DDBJ whole genome shotgun (WGS) entry which is preliminary data.</text>
</comment>
<keyword evidence="6" id="KW-0961">Cell wall biogenesis/degradation</keyword>
<comment type="similarity">
    <text evidence="3">In the C-terminal section; belongs to the pectinesterase family.</text>
</comment>
<dbReference type="InterPro" id="IPR006501">
    <property type="entry name" value="Pectinesterase_inhib_dom"/>
</dbReference>
<evidence type="ECO:0000313" key="9">
    <source>
        <dbReference type="EMBL" id="EPS67184.1"/>
    </source>
</evidence>
<dbReference type="SUPFAM" id="SSF51126">
    <property type="entry name" value="Pectin lyase-like"/>
    <property type="match status" value="1"/>
</dbReference>
<dbReference type="CDD" id="cd15798">
    <property type="entry name" value="PMEI-like_3"/>
    <property type="match status" value="1"/>
</dbReference>
<evidence type="ECO:0000259" key="8">
    <source>
        <dbReference type="SMART" id="SM00856"/>
    </source>
</evidence>
<dbReference type="InterPro" id="IPR035513">
    <property type="entry name" value="Invertase/methylesterase_inhib"/>
</dbReference>
<evidence type="ECO:0000256" key="3">
    <source>
        <dbReference type="ARBA" id="ARBA00007786"/>
    </source>
</evidence>
<dbReference type="EMBL" id="AUSU01003250">
    <property type="protein sequence ID" value="EPS67184.1"/>
    <property type="molecule type" value="Genomic_DNA"/>
</dbReference>
<dbReference type="Proteomes" id="UP000015453">
    <property type="component" value="Unassembled WGS sequence"/>
</dbReference>
<organism evidence="9 10">
    <name type="scientific">Genlisea aurea</name>
    <dbReference type="NCBI Taxonomy" id="192259"/>
    <lineage>
        <taxon>Eukaryota</taxon>
        <taxon>Viridiplantae</taxon>
        <taxon>Streptophyta</taxon>
        <taxon>Embryophyta</taxon>
        <taxon>Tracheophyta</taxon>
        <taxon>Spermatophyta</taxon>
        <taxon>Magnoliopsida</taxon>
        <taxon>eudicotyledons</taxon>
        <taxon>Gunneridae</taxon>
        <taxon>Pentapetalae</taxon>
        <taxon>asterids</taxon>
        <taxon>lamiids</taxon>
        <taxon>Lamiales</taxon>
        <taxon>Lentibulariaceae</taxon>
        <taxon>Genlisea</taxon>
    </lineage>
</organism>
<dbReference type="AlphaFoldDB" id="S8CJF9"/>
<evidence type="ECO:0000256" key="1">
    <source>
        <dbReference type="ARBA" id="ARBA00005184"/>
    </source>
</evidence>
<dbReference type="NCBIfam" id="TIGR01614">
    <property type="entry name" value="PME_inhib"/>
    <property type="match status" value="1"/>
</dbReference>
<dbReference type="GO" id="GO:0045490">
    <property type="term" value="P:pectin catabolic process"/>
    <property type="evidence" value="ECO:0007669"/>
    <property type="project" value="UniProtKB-UniPathway"/>
</dbReference>
<dbReference type="UniPathway" id="UPA00545">
    <property type="reaction ID" value="UER00823"/>
</dbReference>
<keyword evidence="5" id="KW-0063">Aspartyl esterase</keyword>
<accession>S8CJF9</accession>
<feature type="non-terminal residue" evidence="9">
    <location>
        <position position="1"/>
    </location>
</feature>
<dbReference type="PANTHER" id="PTHR31707">
    <property type="entry name" value="PECTINESTERASE"/>
    <property type="match status" value="1"/>
</dbReference>
<keyword evidence="10" id="KW-1185">Reference proteome</keyword>
<feature type="non-terminal residue" evidence="9">
    <location>
        <position position="276"/>
    </location>
</feature>
<sequence length="276" mass="29192">SVVREVCKASRDPATCEASLSSQTQSGDVLGALETAVGVSSENRDLGRGMVQEILDSSADDFNRSRAASLCIQLLGYSAYRADSAAGALSRREIKDARAWMSAALAYHYDCWSGLKYVNDSAQVGKAMAFFNDTVIKSTADALAMIANYDNFGEETGSWSPTKTERDGFWPTATESSGAGFVGGIPAGLKPDLTVCKGGCDYSTVQEAVNASPDNLPAGNRFVIWIKSGVYEETVRVPFQKRNLVFLGDGMGNTIITGSGNVGQPGVTTYNTATVG</sequence>
<reference evidence="9 10" key="1">
    <citation type="journal article" date="2013" name="BMC Genomics">
        <title>The miniature genome of a carnivorous plant Genlisea aurea contains a low number of genes and short non-coding sequences.</title>
        <authorList>
            <person name="Leushkin E.V."/>
            <person name="Sutormin R.A."/>
            <person name="Nabieva E.R."/>
            <person name="Penin A.A."/>
            <person name="Kondrashov A.S."/>
            <person name="Logacheva M.D."/>
        </authorList>
    </citation>
    <scope>NUCLEOTIDE SEQUENCE [LARGE SCALE GENOMIC DNA]</scope>
</reference>
<keyword evidence="4" id="KW-0378">Hydrolase</keyword>
<dbReference type="GO" id="GO:0004857">
    <property type="term" value="F:enzyme inhibitor activity"/>
    <property type="evidence" value="ECO:0007669"/>
    <property type="project" value="InterPro"/>
</dbReference>
<name>S8CJF9_9LAMI</name>
<comment type="pathway">
    <text evidence="1">Glycan metabolism; pectin degradation; 2-dehydro-3-deoxy-D-gluconate from pectin: step 1/5.</text>
</comment>
<dbReference type="Pfam" id="PF04043">
    <property type="entry name" value="PMEI"/>
    <property type="match status" value="1"/>
</dbReference>
<dbReference type="GO" id="GO:0042545">
    <property type="term" value="P:cell wall modification"/>
    <property type="evidence" value="ECO:0007669"/>
    <property type="project" value="InterPro"/>
</dbReference>
<evidence type="ECO:0000256" key="5">
    <source>
        <dbReference type="ARBA" id="ARBA00023085"/>
    </source>
</evidence>
<feature type="domain" description="Pectinesterase inhibitor" evidence="8">
    <location>
        <begin position="1"/>
        <end position="145"/>
    </location>
</feature>
<dbReference type="OrthoDB" id="2019149at2759"/>
<evidence type="ECO:0000256" key="6">
    <source>
        <dbReference type="ARBA" id="ARBA00023316"/>
    </source>
</evidence>
<dbReference type="GO" id="GO:0030599">
    <property type="term" value="F:pectinesterase activity"/>
    <property type="evidence" value="ECO:0007669"/>
    <property type="project" value="UniProtKB-EC"/>
</dbReference>
<dbReference type="InterPro" id="IPR011050">
    <property type="entry name" value="Pectin_lyase_fold/virulence"/>
</dbReference>
<evidence type="ECO:0000313" key="10">
    <source>
        <dbReference type="Proteomes" id="UP000015453"/>
    </source>
</evidence>
<dbReference type="Pfam" id="PF01095">
    <property type="entry name" value="Pectinesterase"/>
    <property type="match status" value="1"/>
</dbReference>
<proteinExistence type="inferred from homology"/>
<dbReference type="InterPro" id="IPR000070">
    <property type="entry name" value="Pectinesterase_cat"/>
</dbReference>
<protein>
    <recommendedName>
        <fullName evidence="8">Pectinesterase inhibitor domain-containing protein</fullName>
    </recommendedName>
</protein>
<evidence type="ECO:0000256" key="7">
    <source>
        <dbReference type="ARBA" id="ARBA00047928"/>
    </source>
</evidence>
<dbReference type="InterPro" id="IPR012334">
    <property type="entry name" value="Pectin_lyas_fold"/>
</dbReference>
<evidence type="ECO:0000256" key="4">
    <source>
        <dbReference type="ARBA" id="ARBA00022801"/>
    </source>
</evidence>
<comment type="similarity">
    <text evidence="2">In the N-terminal section; belongs to the PMEI family.</text>
</comment>
<dbReference type="Gene3D" id="1.20.140.40">
    <property type="entry name" value="Invertase/pectin methylesterase inhibitor family protein"/>
    <property type="match status" value="1"/>
</dbReference>
<dbReference type="SMART" id="SM00856">
    <property type="entry name" value="PMEI"/>
    <property type="match status" value="1"/>
</dbReference>
<dbReference type="SUPFAM" id="SSF101148">
    <property type="entry name" value="Plant invertase/pectin methylesterase inhibitor"/>
    <property type="match status" value="1"/>
</dbReference>
<gene>
    <name evidence="9" type="ORF">M569_07591</name>
</gene>
<evidence type="ECO:0000256" key="2">
    <source>
        <dbReference type="ARBA" id="ARBA00006027"/>
    </source>
</evidence>